<proteinExistence type="predicted"/>
<reference evidence="5" key="1">
    <citation type="submission" date="2025-08" db="UniProtKB">
        <authorList>
            <consortium name="Ensembl"/>
        </authorList>
    </citation>
    <scope>IDENTIFICATION</scope>
</reference>
<name>A0A8D2L8R0_VARKO</name>
<evidence type="ECO:0000313" key="5">
    <source>
        <dbReference type="Ensembl" id="ENSVKKP00000018658.1"/>
    </source>
</evidence>
<dbReference type="EC" id="3.1.3.48" evidence="1"/>
<dbReference type="SUPFAM" id="SSF52799">
    <property type="entry name" value="(Phosphotyrosine protein) phosphatases II"/>
    <property type="match status" value="1"/>
</dbReference>
<dbReference type="PROSITE" id="PS50055">
    <property type="entry name" value="TYR_PHOSPHATASE_PTP"/>
    <property type="match status" value="1"/>
</dbReference>
<dbReference type="Proteomes" id="UP000694545">
    <property type="component" value="Unplaced"/>
</dbReference>
<evidence type="ECO:0000259" key="4">
    <source>
        <dbReference type="PROSITE" id="PS50055"/>
    </source>
</evidence>
<dbReference type="Pfam" id="PF00102">
    <property type="entry name" value="Y_phosphatase"/>
    <property type="match status" value="1"/>
</dbReference>
<evidence type="ECO:0000256" key="1">
    <source>
        <dbReference type="ARBA" id="ARBA00013064"/>
    </source>
</evidence>
<dbReference type="InterPro" id="IPR000242">
    <property type="entry name" value="PTP_cat"/>
</dbReference>
<keyword evidence="6" id="KW-1185">Reference proteome</keyword>
<reference evidence="5" key="2">
    <citation type="submission" date="2025-09" db="UniProtKB">
        <authorList>
            <consortium name="Ensembl"/>
        </authorList>
    </citation>
    <scope>IDENTIFICATION</scope>
</reference>
<evidence type="ECO:0000313" key="6">
    <source>
        <dbReference type="Proteomes" id="UP000694545"/>
    </source>
</evidence>
<evidence type="ECO:0000256" key="2">
    <source>
        <dbReference type="ARBA" id="ARBA00022801"/>
    </source>
</evidence>
<dbReference type="GO" id="GO:0050852">
    <property type="term" value="P:T cell receptor signaling pathway"/>
    <property type="evidence" value="ECO:0007669"/>
    <property type="project" value="TreeGrafter"/>
</dbReference>
<dbReference type="GO" id="GO:0004726">
    <property type="term" value="F:non-membrane spanning protein tyrosine phosphatase activity"/>
    <property type="evidence" value="ECO:0007669"/>
    <property type="project" value="InterPro"/>
</dbReference>
<feature type="domain" description="Tyrosine-protein phosphatase" evidence="4">
    <location>
        <begin position="1"/>
        <end position="97"/>
    </location>
</feature>
<dbReference type="AlphaFoldDB" id="A0A8D2L8R0"/>
<keyword evidence="2" id="KW-0378">Hydrolase</keyword>
<dbReference type="PANTHER" id="PTHR45983">
    <property type="entry name" value="TYROSINE PHOSPHATSE N18, PUTATIVE-RELATED"/>
    <property type="match status" value="1"/>
</dbReference>
<evidence type="ECO:0000256" key="3">
    <source>
        <dbReference type="ARBA" id="ARBA00022912"/>
    </source>
</evidence>
<dbReference type="GO" id="GO:0005737">
    <property type="term" value="C:cytoplasm"/>
    <property type="evidence" value="ECO:0007669"/>
    <property type="project" value="TreeGrafter"/>
</dbReference>
<dbReference type="Gene3D" id="3.90.190.10">
    <property type="entry name" value="Protein tyrosine phosphatase superfamily"/>
    <property type="match status" value="1"/>
</dbReference>
<dbReference type="InterPro" id="IPR029021">
    <property type="entry name" value="Prot-tyrosine_phosphatase-like"/>
</dbReference>
<dbReference type="PRINTS" id="PR00700">
    <property type="entry name" value="PRTYPHPHTASE"/>
</dbReference>
<dbReference type="GO" id="GO:0005634">
    <property type="term" value="C:nucleus"/>
    <property type="evidence" value="ECO:0007669"/>
    <property type="project" value="TreeGrafter"/>
</dbReference>
<sequence length="97" mass="11714">MACMEFEMGKKKCERYWVEVDETPIQLGPFSIFCEAEEKRSDYVIRTLKEIRTVYHFHYKKWPDHDVPSSINPILQLIIEMRCYQAHYDVPICVHCR</sequence>
<keyword evidence="3" id="KW-0904">Protein phosphatase</keyword>
<dbReference type="InterPro" id="IPR047170">
    <property type="entry name" value="PTN12/18/22"/>
</dbReference>
<dbReference type="PANTHER" id="PTHR45983:SF1">
    <property type="entry name" value="TYROSINE-PROTEIN PHOSPHATASE NON-RECEPTOR TYPE 22"/>
    <property type="match status" value="1"/>
</dbReference>
<organism evidence="5 6">
    <name type="scientific">Varanus komodoensis</name>
    <name type="common">Komodo dragon</name>
    <dbReference type="NCBI Taxonomy" id="61221"/>
    <lineage>
        <taxon>Eukaryota</taxon>
        <taxon>Metazoa</taxon>
        <taxon>Chordata</taxon>
        <taxon>Craniata</taxon>
        <taxon>Vertebrata</taxon>
        <taxon>Euteleostomi</taxon>
        <taxon>Lepidosauria</taxon>
        <taxon>Squamata</taxon>
        <taxon>Bifurcata</taxon>
        <taxon>Unidentata</taxon>
        <taxon>Episquamata</taxon>
        <taxon>Toxicofera</taxon>
        <taxon>Anguimorpha</taxon>
        <taxon>Paleoanguimorpha</taxon>
        <taxon>Varanoidea</taxon>
        <taxon>Varanidae</taxon>
        <taxon>Varanus</taxon>
    </lineage>
</organism>
<accession>A0A8D2L8R0</accession>
<dbReference type="GO" id="GO:0050868">
    <property type="term" value="P:negative regulation of T cell activation"/>
    <property type="evidence" value="ECO:0007669"/>
    <property type="project" value="TreeGrafter"/>
</dbReference>
<dbReference type="OMA" id="CIHCRSE"/>
<dbReference type="Ensembl" id="ENSVKKT00000019123.1">
    <property type="protein sequence ID" value="ENSVKKP00000018658.1"/>
    <property type="gene ID" value="ENSVKKG00000012703.1"/>
</dbReference>
<protein>
    <recommendedName>
        <fullName evidence="1">protein-tyrosine-phosphatase</fullName>
        <ecNumber evidence="1">3.1.3.48</ecNumber>
    </recommendedName>
</protein>